<dbReference type="EMBL" id="AJVK01011242">
    <property type="status" value="NOT_ANNOTATED_CDS"/>
    <property type="molecule type" value="Genomic_DNA"/>
</dbReference>
<organism evidence="2 3">
    <name type="scientific">Phlebotomus papatasi</name>
    <name type="common">Sandfly</name>
    <dbReference type="NCBI Taxonomy" id="29031"/>
    <lineage>
        <taxon>Eukaryota</taxon>
        <taxon>Metazoa</taxon>
        <taxon>Ecdysozoa</taxon>
        <taxon>Arthropoda</taxon>
        <taxon>Hexapoda</taxon>
        <taxon>Insecta</taxon>
        <taxon>Pterygota</taxon>
        <taxon>Neoptera</taxon>
        <taxon>Endopterygota</taxon>
        <taxon>Diptera</taxon>
        <taxon>Nematocera</taxon>
        <taxon>Psychodoidea</taxon>
        <taxon>Psychodidae</taxon>
        <taxon>Phlebotomus</taxon>
        <taxon>Phlebotomus</taxon>
    </lineage>
</organism>
<keyword evidence="3" id="KW-1185">Reference proteome</keyword>
<feature type="compositionally biased region" description="Basic residues" evidence="1">
    <location>
        <begin position="13"/>
        <end position="25"/>
    </location>
</feature>
<evidence type="ECO:0000313" key="2">
    <source>
        <dbReference type="EnsemblMetazoa" id="PPAI002178-PA"/>
    </source>
</evidence>
<reference evidence="2" key="1">
    <citation type="submission" date="2022-08" db="UniProtKB">
        <authorList>
            <consortium name="EnsemblMetazoa"/>
        </authorList>
    </citation>
    <scope>IDENTIFICATION</scope>
    <source>
        <strain evidence="2">Israel</strain>
    </source>
</reference>
<dbReference type="VEuPathDB" id="VectorBase:PPAPM1_008969"/>
<dbReference type="Proteomes" id="UP000092462">
    <property type="component" value="Unassembled WGS sequence"/>
</dbReference>
<feature type="region of interest" description="Disordered" evidence="1">
    <location>
        <begin position="13"/>
        <end position="45"/>
    </location>
</feature>
<dbReference type="AlphaFoldDB" id="A0A1B0GMA3"/>
<dbReference type="VEuPathDB" id="VectorBase:PPAI002178"/>
<name>A0A1B0GMA3_PHLPP</name>
<proteinExistence type="predicted"/>
<protein>
    <submittedName>
        <fullName evidence="2">Uncharacterized protein</fullName>
    </submittedName>
</protein>
<feature type="compositionally biased region" description="Pro residues" evidence="1">
    <location>
        <begin position="36"/>
        <end position="45"/>
    </location>
</feature>
<evidence type="ECO:0000313" key="3">
    <source>
        <dbReference type="Proteomes" id="UP000092462"/>
    </source>
</evidence>
<sequence>MIQLYKVALSAGKAHRDHKHHHVHHFDHNGPVSSTAPPPTNPPQPVQPVNPLLANGQIATRVRLNLAGVQNQDGAANQQAIPVQGLPSQILGGLVSPQQQDATITTQFVNGQFHTGGRLLSEQLVSGNLVAGVSPRPPNTLTFPGPVASSAGPNLGASSFAELGNPANVQFIDDSTNPRFLFKREDKATADDGEDTEDDKKIKKRGLIMLQSGAIIDDTLLGRDPKLLEGLTQFGEQSFRDSGIEDEIKEHDREPAEGEVRAVMNLCTACDHEPFLGAIVLAWKDLHVSMNHALKAKTSGICGQF</sequence>
<evidence type="ECO:0000256" key="1">
    <source>
        <dbReference type="SAM" id="MobiDB-lite"/>
    </source>
</evidence>
<dbReference type="EnsemblMetazoa" id="PPAI002178-RA">
    <property type="protein sequence ID" value="PPAI002178-PA"/>
    <property type="gene ID" value="PPAI002178"/>
</dbReference>
<accession>A0A1B0GMA3</accession>